<dbReference type="InParanoid" id="A0A1D3D1J1"/>
<keyword evidence="1" id="KW-0175">Coiled coil</keyword>
<feature type="region of interest" description="Disordered" evidence="2">
    <location>
        <begin position="1"/>
        <end position="31"/>
    </location>
</feature>
<evidence type="ECO:0000256" key="1">
    <source>
        <dbReference type="SAM" id="Coils"/>
    </source>
</evidence>
<reference evidence="3 4" key="1">
    <citation type="journal article" date="2016" name="BMC Genomics">
        <title>Comparative genomics reveals Cyclospora cayetanensis possesses coccidia-like metabolism and invasion components but unique surface antigens.</title>
        <authorList>
            <person name="Liu S."/>
            <person name="Wang L."/>
            <person name="Zheng H."/>
            <person name="Xu Z."/>
            <person name="Roellig D.M."/>
            <person name="Li N."/>
            <person name="Frace M.A."/>
            <person name="Tang K."/>
            <person name="Arrowood M.J."/>
            <person name="Moss D.M."/>
            <person name="Zhang L."/>
            <person name="Feng Y."/>
            <person name="Xiao L."/>
        </authorList>
    </citation>
    <scope>NUCLEOTIDE SEQUENCE [LARGE SCALE GENOMIC DNA]</scope>
    <source>
        <strain evidence="3 4">CHN_HEN01</strain>
    </source>
</reference>
<dbReference type="Proteomes" id="UP000095192">
    <property type="component" value="Unassembled WGS sequence"/>
</dbReference>
<dbReference type="EMBL" id="JROU02001136">
    <property type="protein sequence ID" value="OEH77314.1"/>
    <property type="molecule type" value="Genomic_DNA"/>
</dbReference>
<dbReference type="AlphaFoldDB" id="A0A1D3D1J1"/>
<protein>
    <submittedName>
        <fullName evidence="3">Uncharacterized protein</fullName>
    </submittedName>
</protein>
<feature type="compositionally biased region" description="Polar residues" evidence="2">
    <location>
        <begin position="1"/>
        <end position="10"/>
    </location>
</feature>
<dbReference type="VEuPathDB" id="ToxoDB:LOC34624403"/>
<feature type="compositionally biased region" description="Polar residues" evidence="2">
    <location>
        <begin position="122"/>
        <end position="131"/>
    </location>
</feature>
<sequence>MSTAKATPSSPAHGDTCSFASQQPARPASAENTMAKYCSGGSVVTVTLESKVLEAWQRRIEQQKELKQKLLKQAKKSARCREELERRAVELRNRIEAREKQAYALRCEHLQRIRRKCVATAERSSMASTVTSEDRRSKGAT</sequence>
<proteinExistence type="predicted"/>
<feature type="coiled-coil region" evidence="1">
    <location>
        <begin position="53"/>
        <end position="101"/>
    </location>
</feature>
<evidence type="ECO:0000313" key="3">
    <source>
        <dbReference type="EMBL" id="OEH77314.1"/>
    </source>
</evidence>
<name>A0A1D3D1J1_9EIME</name>
<feature type="region of interest" description="Disordered" evidence="2">
    <location>
        <begin position="121"/>
        <end position="141"/>
    </location>
</feature>
<keyword evidence="4" id="KW-1185">Reference proteome</keyword>
<evidence type="ECO:0000313" key="4">
    <source>
        <dbReference type="Proteomes" id="UP000095192"/>
    </source>
</evidence>
<organism evidence="3 4">
    <name type="scientific">Cyclospora cayetanensis</name>
    <dbReference type="NCBI Taxonomy" id="88456"/>
    <lineage>
        <taxon>Eukaryota</taxon>
        <taxon>Sar</taxon>
        <taxon>Alveolata</taxon>
        <taxon>Apicomplexa</taxon>
        <taxon>Conoidasida</taxon>
        <taxon>Coccidia</taxon>
        <taxon>Eucoccidiorida</taxon>
        <taxon>Eimeriorina</taxon>
        <taxon>Eimeriidae</taxon>
        <taxon>Cyclospora</taxon>
    </lineage>
</organism>
<dbReference type="VEuPathDB" id="ToxoDB:cyc_08783"/>
<evidence type="ECO:0000256" key="2">
    <source>
        <dbReference type="SAM" id="MobiDB-lite"/>
    </source>
</evidence>
<comment type="caution">
    <text evidence="3">The sequence shown here is derived from an EMBL/GenBank/DDBJ whole genome shotgun (WGS) entry which is preliminary data.</text>
</comment>
<feature type="compositionally biased region" description="Basic and acidic residues" evidence="2">
    <location>
        <begin position="132"/>
        <end position="141"/>
    </location>
</feature>
<accession>A0A1D3D1J1</accession>
<gene>
    <name evidence="3" type="ORF">cyc_08783</name>
</gene>